<reference evidence="2 3" key="1">
    <citation type="submission" date="2019-07" db="EMBL/GenBank/DDBJ databases">
        <title>Whole genome shotgun sequence of Aliivibrio fischeri NBRC 101058.</title>
        <authorList>
            <person name="Hosoyama A."/>
            <person name="Uohara A."/>
            <person name="Ohji S."/>
            <person name="Ichikawa N."/>
        </authorList>
    </citation>
    <scope>NUCLEOTIDE SEQUENCE [LARGE SCALE GENOMIC DNA]</scope>
    <source>
        <strain evidence="2 3">NBRC 101058</strain>
    </source>
</reference>
<evidence type="ECO:0000259" key="1">
    <source>
        <dbReference type="PROSITE" id="PS51186"/>
    </source>
</evidence>
<dbReference type="Proteomes" id="UP000321787">
    <property type="component" value="Unassembled WGS sequence"/>
</dbReference>
<proteinExistence type="predicted"/>
<keyword evidence="2" id="KW-0808">Transferase</keyword>
<organism evidence="2 3">
    <name type="scientific">Aliivibrio fischeri</name>
    <name type="common">Vibrio fischeri</name>
    <dbReference type="NCBI Taxonomy" id="668"/>
    <lineage>
        <taxon>Bacteria</taxon>
        <taxon>Pseudomonadati</taxon>
        <taxon>Pseudomonadota</taxon>
        <taxon>Gammaproteobacteria</taxon>
        <taxon>Vibrionales</taxon>
        <taxon>Vibrionaceae</taxon>
        <taxon>Aliivibrio</taxon>
    </lineage>
</organism>
<dbReference type="Pfam" id="PF13302">
    <property type="entry name" value="Acetyltransf_3"/>
    <property type="match status" value="1"/>
</dbReference>
<dbReference type="InterPro" id="IPR051908">
    <property type="entry name" value="Ribosomal_N-acetyltransferase"/>
</dbReference>
<gene>
    <name evidence="2" type="primary">rimL</name>
    <name evidence="2" type="ORF">AFI02nite_10500</name>
</gene>
<dbReference type="PANTHER" id="PTHR43441">
    <property type="entry name" value="RIBOSOMAL-PROTEIN-SERINE ACETYLTRANSFERASE"/>
    <property type="match status" value="1"/>
</dbReference>
<dbReference type="GO" id="GO:1990189">
    <property type="term" value="F:protein N-terminal-serine acetyltransferase activity"/>
    <property type="evidence" value="ECO:0007669"/>
    <property type="project" value="TreeGrafter"/>
</dbReference>
<dbReference type="CDD" id="cd04301">
    <property type="entry name" value="NAT_SF"/>
    <property type="match status" value="1"/>
</dbReference>
<comment type="caution">
    <text evidence="2">The sequence shown here is derived from an EMBL/GenBank/DDBJ whole genome shotgun (WGS) entry which is preliminary data.</text>
</comment>
<dbReference type="InterPro" id="IPR000182">
    <property type="entry name" value="GNAT_dom"/>
</dbReference>
<dbReference type="EMBL" id="BJTZ01000004">
    <property type="protein sequence ID" value="GEK13014.1"/>
    <property type="molecule type" value="Genomic_DNA"/>
</dbReference>
<dbReference type="GO" id="GO:0005737">
    <property type="term" value="C:cytoplasm"/>
    <property type="evidence" value="ECO:0007669"/>
    <property type="project" value="TreeGrafter"/>
</dbReference>
<dbReference type="InterPro" id="IPR016181">
    <property type="entry name" value="Acyl_CoA_acyltransferase"/>
</dbReference>
<dbReference type="PROSITE" id="PS51186">
    <property type="entry name" value="GNAT"/>
    <property type="match status" value="1"/>
</dbReference>
<dbReference type="Gene3D" id="3.40.630.30">
    <property type="match status" value="1"/>
</dbReference>
<accession>A0A510UEG2</accession>
<evidence type="ECO:0000313" key="3">
    <source>
        <dbReference type="Proteomes" id="UP000321787"/>
    </source>
</evidence>
<dbReference type="PANTHER" id="PTHR43441:SF12">
    <property type="entry name" value="RIBOSOMAL N-ACETYLTRANSFERASE YDAF-RELATED"/>
    <property type="match status" value="1"/>
</dbReference>
<protein>
    <submittedName>
        <fullName evidence="2">Ribosomal-protein-L7/L12-serine acetyltransferase</fullName>
    </submittedName>
</protein>
<name>A0A510UEG2_ALIFS</name>
<dbReference type="AlphaFoldDB" id="A0A510UEG2"/>
<feature type="domain" description="N-acetyltransferase" evidence="1">
    <location>
        <begin position="24"/>
        <end position="177"/>
    </location>
</feature>
<dbReference type="GO" id="GO:0008999">
    <property type="term" value="F:protein-N-terminal-alanine acetyltransferase activity"/>
    <property type="evidence" value="ECO:0007669"/>
    <property type="project" value="TreeGrafter"/>
</dbReference>
<sequence length="179" mass="20167">MFMLKVDNELNLALIEPSFAPKYFDIVSRQRAYLSQWLAWPPHADSEAFFHSFITKSLLDYAEGKSMVCGMIYQGELVGNISFNSINQNLKTAEIGYWLNEDFQGKGIITRCVSKLIDMAFNELGLNKVQISAAVDNQPSRSVCERLGMTLEGIITSGENLNGRIIDHAIYGLIKDNHR</sequence>
<dbReference type="RefSeq" id="WP_146862443.1">
    <property type="nucleotide sequence ID" value="NZ_BJTZ01000004.1"/>
</dbReference>
<dbReference type="SUPFAM" id="SSF55729">
    <property type="entry name" value="Acyl-CoA N-acyltransferases (Nat)"/>
    <property type="match status" value="1"/>
</dbReference>
<evidence type="ECO:0000313" key="2">
    <source>
        <dbReference type="EMBL" id="GEK13014.1"/>
    </source>
</evidence>